<proteinExistence type="predicted"/>
<dbReference type="Gene3D" id="6.10.140.70">
    <property type="match status" value="1"/>
</dbReference>
<dbReference type="Ensembl" id="ENSAMXT00000006942.2">
    <property type="protein sequence ID" value="ENSAMXP00000006942.2"/>
    <property type="gene ID" value="ENSAMXG00000006767.2"/>
</dbReference>
<dbReference type="AlphaFoldDB" id="W5KH80"/>
<accession>W5KH80</accession>
<name>W5KH80_ASTMX</name>
<dbReference type="HOGENOM" id="CLU_2391501_0_0_1"/>
<dbReference type="InterPro" id="IPR015154">
    <property type="entry name" value="EF-hand_dom_typ2"/>
</dbReference>
<dbReference type="SUPFAM" id="SSF47473">
    <property type="entry name" value="EF-hand"/>
    <property type="match status" value="2"/>
</dbReference>
<dbReference type="Bgee" id="ENSAMXG00000006767">
    <property type="expression patterns" value="Expressed in camera-type eye"/>
</dbReference>
<reference evidence="4" key="2">
    <citation type="journal article" date="2014" name="Nat. Commun.">
        <title>The cavefish genome reveals candidate genes for eye loss.</title>
        <authorList>
            <person name="McGaugh S.E."/>
            <person name="Gross J.B."/>
            <person name="Aken B."/>
            <person name="Blin M."/>
            <person name="Borowsky R."/>
            <person name="Chalopin D."/>
            <person name="Hinaux H."/>
            <person name="Jeffery W.R."/>
            <person name="Keene A."/>
            <person name="Ma L."/>
            <person name="Minx P."/>
            <person name="Murphy D."/>
            <person name="O'Quin K.E."/>
            <person name="Retaux S."/>
            <person name="Rohner N."/>
            <person name="Searle S.M."/>
            <person name="Stahl B.A."/>
            <person name="Tabin C."/>
            <person name="Volff J.N."/>
            <person name="Yoshizawa M."/>
            <person name="Warren W.C."/>
        </authorList>
    </citation>
    <scope>NUCLEOTIDE SEQUENCE [LARGE SCALE GENOMIC DNA]</scope>
    <source>
        <strain evidence="4">female</strain>
    </source>
</reference>
<organism evidence="3 4">
    <name type="scientific">Astyanax mexicanus</name>
    <name type="common">Blind cave fish</name>
    <name type="synonym">Astyanax fasciatus mexicanus</name>
    <dbReference type="NCBI Taxonomy" id="7994"/>
    <lineage>
        <taxon>Eukaryota</taxon>
        <taxon>Metazoa</taxon>
        <taxon>Chordata</taxon>
        <taxon>Craniata</taxon>
        <taxon>Vertebrata</taxon>
        <taxon>Euteleostomi</taxon>
        <taxon>Actinopterygii</taxon>
        <taxon>Neopterygii</taxon>
        <taxon>Teleostei</taxon>
        <taxon>Ostariophysi</taxon>
        <taxon>Characiformes</taxon>
        <taxon>Characoidei</taxon>
        <taxon>Acestrorhamphidae</taxon>
        <taxon>Acestrorhamphinae</taxon>
        <taxon>Astyanax</taxon>
    </lineage>
</organism>
<reference evidence="3" key="4">
    <citation type="submission" date="2025-09" db="UniProtKB">
        <authorList>
            <consortium name="Ensembl"/>
        </authorList>
    </citation>
    <scope>IDENTIFICATION</scope>
</reference>
<keyword evidence="4" id="KW-1185">Reference proteome</keyword>
<dbReference type="InterPro" id="IPR050774">
    <property type="entry name" value="KCMF1/Dystrophin"/>
</dbReference>
<dbReference type="InParanoid" id="W5KH80"/>
<evidence type="ECO:0000259" key="2">
    <source>
        <dbReference type="Pfam" id="PF09069"/>
    </source>
</evidence>
<dbReference type="GO" id="GO:0005886">
    <property type="term" value="C:plasma membrane"/>
    <property type="evidence" value="ECO:0007669"/>
    <property type="project" value="TreeGrafter"/>
</dbReference>
<dbReference type="InterPro" id="IPR011992">
    <property type="entry name" value="EF-hand-dom_pair"/>
</dbReference>
<evidence type="ECO:0000313" key="4">
    <source>
        <dbReference type="Proteomes" id="UP000018467"/>
    </source>
</evidence>
<protein>
    <submittedName>
        <fullName evidence="3">Uncharacterized protein</fullName>
    </submittedName>
</protein>
<sequence length="176" mass="19950">VRQQRRHHSTQSTSWDHPRMIQLYQSMADLSEIRFSAYRTAMKLRRVQKLLKCNVKVQLAGLKEDKLLQEKGMMVDIPLYVDMCLNWLLSVYDSGRTGRLRLLSLVTGLVSLCDADVKDKCKYLFWQVSGADGQCDAAHLSSLLNELIQIPRQLGEAAAFGGNSVEPSVNSCFRMV</sequence>
<evidence type="ECO:0000313" key="3">
    <source>
        <dbReference type="Ensembl" id="ENSAMXP00000006942.2"/>
    </source>
</evidence>
<dbReference type="GO" id="GO:0045202">
    <property type="term" value="C:synapse"/>
    <property type="evidence" value="ECO:0007669"/>
    <property type="project" value="GOC"/>
</dbReference>
<feature type="domain" description="EF-hand" evidence="1">
    <location>
        <begin position="71"/>
        <end position="113"/>
    </location>
</feature>
<feature type="domain" description="EF-hand" evidence="1">
    <location>
        <begin position="22"/>
        <end position="54"/>
    </location>
</feature>
<dbReference type="eggNOG" id="KOG4286">
    <property type="taxonomic scope" value="Eukaryota"/>
</dbReference>
<dbReference type="Gene3D" id="1.10.238.10">
    <property type="entry name" value="EF-hand"/>
    <property type="match status" value="1"/>
</dbReference>
<reference evidence="4" key="1">
    <citation type="submission" date="2013-03" db="EMBL/GenBank/DDBJ databases">
        <authorList>
            <person name="Jeffery W."/>
            <person name="Warren W."/>
            <person name="Wilson R.K."/>
        </authorList>
    </citation>
    <scope>NUCLEOTIDE SEQUENCE</scope>
    <source>
        <strain evidence="4">female</strain>
    </source>
</reference>
<dbReference type="PANTHER" id="PTHR12268">
    <property type="entry name" value="E3 UBIQUITIN-PROTEIN LIGASE KCMF1"/>
    <property type="match status" value="1"/>
</dbReference>
<dbReference type="GO" id="GO:0099536">
    <property type="term" value="P:synaptic signaling"/>
    <property type="evidence" value="ECO:0007669"/>
    <property type="project" value="TreeGrafter"/>
</dbReference>
<dbReference type="Pfam" id="PF09068">
    <property type="entry name" value="EF-hand_2"/>
    <property type="match status" value="2"/>
</dbReference>
<evidence type="ECO:0000259" key="1">
    <source>
        <dbReference type="Pfam" id="PF09068"/>
    </source>
</evidence>
<dbReference type="InterPro" id="IPR015153">
    <property type="entry name" value="EF-hand_dom_typ1"/>
</dbReference>
<dbReference type="Pfam" id="PF09069">
    <property type="entry name" value="EF-hand_3"/>
    <property type="match status" value="1"/>
</dbReference>
<dbReference type="Proteomes" id="UP000018467">
    <property type="component" value="Unassembled WGS sequence"/>
</dbReference>
<dbReference type="GeneTree" id="ENSGT00940000153467"/>
<dbReference type="PANTHER" id="PTHR12268:SF16">
    <property type="entry name" value="DYSTROPHIN-RELATED PROTEIN 2"/>
    <property type="match status" value="1"/>
</dbReference>
<reference evidence="3" key="3">
    <citation type="submission" date="2025-08" db="UniProtKB">
        <authorList>
            <consortium name="Ensembl"/>
        </authorList>
    </citation>
    <scope>IDENTIFICATION</scope>
</reference>
<dbReference type="STRING" id="7994.ENSAMXP00000006942"/>
<feature type="domain" description="EF-hand" evidence="2">
    <location>
        <begin position="117"/>
        <end position="175"/>
    </location>
</feature>